<dbReference type="Proteomes" id="UP000092666">
    <property type="component" value="Unassembled WGS sequence"/>
</dbReference>
<evidence type="ECO:0000313" key="2">
    <source>
        <dbReference type="EMBL" id="OCF31778.1"/>
    </source>
</evidence>
<evidence type="ECO:0000256" key="1">
    <source>
        <dbReference type="SAM" id="MobiDB-lite"/>
    </source>
</evidence>
<dbReference type="GO" id="GO:1990116">
    <property type="term" value="P:ribosome-associated ubiquitin-dependent protein catabolic process"/>
    <property type="evidence" value="ECO:0007669"/>
    <property type="project" value="TreeGrafter"/>
</dbReference>
<dbReference type="Pfam" id="PF04910">
    <property type="entry name" value="Tcf25"/>
    <property type="match status" value="1"/>
</dbReference>
<feature type="compositionally biased region" description="Low complexity" evidence="1">
    <location>
        <begin position="705"/>
        <end position="717"/>
    </location>
</feature>
<reference evidence="2 3" key="1">
    <citation type="submission" date="2013-07" db="EMBL/GenBank/DDBJ databases">
        <title>The Genome Sequence of Cryptococcus heveanensis BCC8398.</title>
        <authorList>
            <consortium name="The Broad Institute Genome Sequencing Platform"/>
            <person name="Cuomo C."/>
            <person name="Litvintseva A."/>
            <person name="Chen Y."/>
            <person name="Heitman J."/>
            <person name="Sun S."/>
            <person name="Springer D."/>
            <person name="Dromer F."/>
            <person name="Young S.K."/>
            <person name="Zeng Q."/>
            <person name="Gargeya S."/>
            <person name="Fitzgerald M."/>
            <person name="Abouelleil A."/>
            <person name="Alvarado L."/>
            <person name="Berlin A.M."/>
            <person name="Chapman S.B."/>
            <person name="Dewar J."/>
            <person name="Goldberg J."/>
            <person name="Griggs A."/>
            <person name="Gujja S."/>
            <person name="Hansen M."/>
            <person name="Howarth C."/>
            <person name="Imamovic A."/>
            <person name="Larimer J."/>
            <person name="McCowan C."/>
            <person name="Murphy C."/>
            <person name="Pearson M."/>
            <person name="Priest M."/>
            <person name="Roberts A."/>
            <person name="Saif S."/>
            <person name="Shea T."/>
            <person name="Sykes S."/>
            <person name="Wortman J."/>
            <person name="Nusbaum C."/>
            <person name="Birren B."/>
        </authorList>
    </citation>
    <scope>NUCLEOTIDE SEQUENCE [LARGE SCALE GENOMIC DNA]</scope>
    <source>
        <strain evidence="2 3">BCC8398</strain>
    </source>
</reference>
<dbReference type="GO" id="GO:1990112">
    <property type="term" value="C:RQC complex"/>
    <property type="evidence" value="ECO:0007669"/>
    <property type="project" value="TreeGrafter"/>
</dbReference>
<dbReference type="PANTHER" id="PTHR22684:SF0">
    <property type="entry name" value="RIBOSOME QUALITY CONTROL COMPLEX SUBUNIT TCF25"/>
    <property type="match status" value="1"/>
</dbReference>
<keyword evidence="3" id="KW-1185">Reference proteome</keyword>
<dbReference type="STRING" id="1296120.A0A1B9GLB0"/>
<feature type="region of interest" description="Disordered" evidence="1">
    <location>
        <begin position="1"/>
        <end position="130"/>
    </location>
</feature>
<name>A0A1B9GLB0_9TREE</name>
<dbReference type="PANTHER" id="PTHR22684">
    <property type="entry name" value="NULP1-RELATED"/>
    <property type="match status" value="1"/>
</dbReference>
<sequence>MTNRSLMAKRLNKRQQREQEELQLLQSTQPKEEIAPQVSEGEGEENQTTSGPVNAFAALGGDDAEEDEEDEEDDTPAIMVKKSKKKKNKKKKSTTITLQEYEEEDASTAAGTPSKGGKKKKGKNDPFAGLDEVDRALAELKLQYGEDKDAQAGPSRTAESAGEARSTMAFRNLLSVDPKNLDADAELRRFFGSKVITSSAQSGPNKHRPGPSAKLRYTISKPKPTYPPATSLAGLIMREMIDTEVDELYERRERQRVDKGEKWFTFEHAGAWREIERQFMGAVRSHDPNELMALLQVYPWHVDTLLQMSEVYRLQSDIGAASDFAERALYAFDRCLMPSFSVSSGASRLDFDRVENRPMFTALHRIISYLGRRGCWVTAFNFAKLLYALDPENDPHGAVFWLDFLAVKSGNGSWLLSMLEQGDTSPAAASWFAYPGMAYAKALALRAEEESTKNKDHTKSDGALQEAITDFPQVVTLLADKTGASLPEGARSEPLFQVEAGYTDAPSNVVHLLSHIYVSRSEALWKDEKRIAWFSAQVKLALPKLNEPDAKAARDDILALVQSPRDPLDDELSVPLYICRHVLCSESTSWLGFLPPAITSRPFHAYDPLPPTTATSVYDNAYFSGVRQSGRGGRGDGSGGGGGVMMDFVGRVFDLVQANPADWQDRVMGAWRDLTGRREFQGVPQQERDNVFQAVMQLAGNVAQGAPGATGEAAQQGAGTGAGGMPGGFPGAAGAEDSDAE</sequence>
<evidence type="ECO:0000313" key="3">
    <source>
        <dbReference type="Proteomes" id="UP000092666"/>
    </source>
</evidence>
<accession>A0A1B9GLB0</accession>
<dbReference type="AlphaFoldDB" id="A0A1B9GLB0"/>
<dbReference type="InterPro" id="IPR006994">
    <property type="entry name" value="TCF25/Rqc1"/>
</dbReference>
<gene>
    <name evidence="2" type="ORF">I316_06585</name>
</gene>
<dbReference type="OrthoDB" id="205993at2759"/>
<feature type="region of interest" description="Disordered" evidence="1">
    <location>
        <begin position="144"/>
        <end position="164"/>
    </location>
</feature>
<reference evidence="3" key="2">
    <citation type="submission" date="2013-12" db="EMBL/GenBank/DDBJ databases">
        <title>Evolution of pathogenesis and genome organization in the Tremellales.</title>
        <authorList>
            <person name="Cuomo C."/>
            <person name="Litvintseva A."/>
            <person name="Heitman J."/>
            <person name="Chen Y."/>
            <person name="Sun S."/>
            <person name="Springer D."/>
            <person name="Dromer F."/>
            <person name="Young S."/>
            <person name="Zeng Q."/>
            <person name="Chapman S."/>
            <person name="Gujja S."/>
            <person name="Saif S."/>
            <person name="Birren B."/>
        </authorList>
    </citation>
    <scope>NUCLEOTIDE SEQUENCE [LARGE SCALE GENOMIC DNA]</scope>
    <source>
        <strain evidence="3">BCC8398</strain>
    </source>
</reference>
<feature type="region of interest" description="Disordered" evidence="1">
    <location>
        <begin position="198"/>
        <end position="221"/>
    </location>
</feature>
<proteinExistence type="predicted"/>
<feature type="compositionally biased region" description="Basic residues" evidence="1">
    <location>
        <begin position="81"/>
        <end position="93"/>
    </location>
</feature>
<organism evidence="2 3">
    <name type="scientific">Kwoniella heveanensis BCC8398</name>
    <dbReference type="NCBI Taxonomy" id="1296120"/>
    <lineage>
        <taxon>Eukaryota</taxon>
        <taxon>Fungi</taxon>
        <taxon>Dikarya</taxon>
        <taxon>Basidiomycota</taxon>
        <taxon>Agaricomycotina</taxon>
        <taxon>Tremellomycetes</taxon>
        <taxon>Tremellales</taxon>
        <taxon>Cryptococcaceae</taxon>
        <taxon>Kwoniella</taxon>
    </lineage>
</organism>
<dbReference type="EMBL" id="KV700131">
    <property type="protein sequence ID" value="OCF31778.1"/>
    <property type="molecule type" value="Genomic_DNA"/>
</dbReference>
<feature type="compositionally biased region" description="Gly residues" evidence="1">
    <location>
        <begin position="718"/>
        <end position="731"/>
    </location>
</feature>
<protein>
    <submittedName>
        <fullName evidence="2">Cytoplasmic protein</fullName>
    </submittedName>
</protein>
<feature type="region of interest" description="Disordered" evidence="1">
    <location>
        <begin position="705"/>
        <end position="741"/>
    </location>
</feature>
<dbReference type="GO" id="GO:0072344">
    <property type="term" value="P:rescue of stalled ribosome"/>
    <property type="evidence" value="ECO:0007669"/>
    <property type="project" value="TreeGrafter"/>
</dbReference>
<feature type="compositionally biased region" description="Acidic residues" evidence="1">
    <location>
        <begin position="62"/>
        <end position="75"/>
    </location>
</feature>